<proteinExistence type="predicted"/>
<evidence type="ECO:0008006" key="4">
    <source>
        <dbReference type="Google" id="ProtNLM"/>
    </source>
</evidence>
<evidence type="ECO:0000256" key="1">
    <source>
        <dbReference type="SAM" id="SignalP"/>
    </source>
</evidence>
<dbReference type="AlphaFoldDB" id="A0A521EBU9"/>
<evidence type="ECO:0000313" key="2">
    <source>
        <dbReference type="EMBL" id="SMO81387.1"/>
    </source>
</evidence>
<gene>
    <name evidence="2" type="ORF">SAMN06265350_11324</name>
</gene>
<sequence length="308" mass="34926">MRSFFTIVTFFLFYTTAFAQKKDSIKVWTIGGSNSFLFSQASFSNWKAGGQSSLNFLTGFSGHANRHKPKNDWENTVQAAIGTQWLEDETLRKTDDRFEIVSKYGIRASDKLYTSFQLNLRSQFVQGFQYSGDKKTKASNFFAPAYLTLSSGMDYRPFTGMSLLISPFSTRATMVLDQDLANLGAYGVKAAIKDADGSIVVPGQRFRQQIGMGGTIRFDGKLMQNVKLTTKLDLFAQYDYLDVFDVNWDCLFDFKINRYLTANIGTSLIYDEDILIKKTQTINGKLVETNKPHVQFKEILSLGLKFNY</sequence>
<keyword evidence="1" id="KW-0732">Signal</keyword>
<dbReference type="Proteomes" id="UP000315971">
    <property type="component" value="Unassembled WGS sequence"/>
</dbReference>
<reference evidence="2 3" key="1">
    <citation type="submission" date="2017-05" db="EMBL/GenBank/DDBJ databases">
        <authorList>
            <person name="Varghese N."/>
            <person name="Submissions S."/>
        </authorList>
    </citation>
    <scope>NUCLEOTIDE SEQUENCE [LARGE SCALE GENOMIC DNA]</scope>
    <source>
        <strain evidence="2 3">DSM 21342</strain>
    </source>
</reference>
<evidence type="ECO:0000313" key="3">
    <source>
        <dbReference type="Proteomes" id="UP000315971"/>
    </source>
</evidence>
<dbReference type="Pfam" id="PF11276">
    <property type="entry name" value="DUF3078"/>
    <property type="match status" value="1"/>
</dbReference>
<name>A0A521EBU9_9SPHI</name>
<dbReference type="RefSeq" id="WP_185955295.1">
    <property type="nucleotide sequence ID" value="NZ_FXSZ01000013.1"/>
</dbReference>
<accession>A0A521EBU9</accession>
<protein>
    <recommendedName>
        <fullName evidence="4">DUF3078 domain-containing protein</fullName>
    </recommendedName>
</protein>
<dbReference type="EMBL" id="FXSZ01000013">
    <property type="protein sequence ID" value="SMO81387.1"/>
    <property type="molecule type" value="Genomic_DNA"/>
</dbReference>
<organism evidence="2 3">
    <name type="scientific">Solitalea koreensis</name>
    <dbReference type="NCBI Taxonomy" id="543615"/>
    <lineage>
        <taxon>Bacteria</taxon>
        <taxon>Pseudomonadati</taxon>
        <taxon>Bacteroidota</taxon>
        <taxon>Sphingobacteriia</taxon>
        <taxon>Sphingobacteriales</taxon>
        <taxon>Sphingobacteriaceae</taxon>
        <taxon>Solitalea</taxon>
    </lineage>
</organism>
<dbReference type="InterPro" id="IPR021428">
    <property type="entry name" value="DUF3078"/>
</dbReference>
<feature type="signal peptide" evidence="1">
    <location>
        <begin position="1"/>
        <end position="19"/>
    </location>
</feature>
<keyword evidence="3" id="KW-1185">Reference proteome</keyword>
<feature type="chain" id="PRO_5022156050" description="DUF3078 domain-containing protein" evidence="1">
    <location>
        <begin position="20"/>
        <end position="308"/>
    </location>
</feature>